<gene>
    <name evidence="4" type="ORF">BDY21DRAFT_294707</name>
</gene>
<evidence type="ECO:0000256" key="2">
    <source>
        <dbReference type="ARBA" id="ARBA00022801"/>
    </source>
</evidence>
<dbReference type="PANTHER" id="PTHR11845">
    <property type="entry name" value="5'-DEOXYNUCLEOTIDASE HDDC2"/>
    <property type="match status" value="1"/>
</dbReference>
<keyword evidence="5" id="KW-1185">Reference proteome</keyword>
<dbReference type="GO" id="GO:0046872">
    <property type="term" value="F:metal ion binding"/>
    <property type="evidence" value="ECO:0007669"/>
    <property type="project" value="UniProtKB-KW"/>
</dbReference>
<protein>
    <recommendedName>
        <fullName evidence="3">HD domain-containing protein</fullName>
    </recommendedName>
</protein>
<feature type="domain" description="HD" evidence="3">
    <location>
        <begin position="2"/>
        <end position="92"/>
    </location>
</feature>
<evidence type="ECO:0000256" key="1">
    <source>
        <dbReference type="ARBA" id="ARBA00022723"/>
    </source>
</evidence>
<name>A0A6A6NL58_9PEZI</name>
<accession>A0A6A6NL58</accession>
<feature type="non-terminal residue" evidence="4">
    <location>
        <position position="1"/>
    </location>
</feature>
<dbReference type="GO" id="GO:0005737">
    <property type="term" value="C:cytoplasm"/>
    <property type="evidence" value="ECO:0007669"/>
    <property type="project" value="TreeGrafter"/>
</dbReference>
<dbReference type="OrthoDB" id="442176at2759"/>
<dbReference type="InterPro" id="IPR006674">
    <property type="entry name" value="HD_domain"/>
</dbReference>
<reference evidence="4" key="1">
    <citation type="journal article" date="2020" name="Stud. Mycol.">
        <title>101 Dothideomycetes genomes: a test case for predicting lifestyles and emergence of pathogens.</title>
        <authorList>
            <person name="Haridas S."/>
            <person name="Albert R."/>
            <person name="Binder M."/>
            <person name="Bloem J."/>
            <person name="Labutti K."/>
            <person name="Salamov A."/>
            <person name="Andreopoulos B."/>
            <person name="Baker S."/>
            <person name="Barry K."/>
            <person name="Bills G."/>
            <person name="Bluhm B."/>
            <person name="Cannon C."/>
            <person name="Castanera R."/>
            <person name="Culley D."/>
            <person name="Daum C."/>
            <person name="Ezra D."/>
            <person name="Gonzalez J."/>
            <person name="Henrissat B."/>
            <person name="Kuo A."/>
            <person name="Liang C."/>
            <person name="Lipzen A."/>
            <person name="Lutzoni F."/>
            <person name="Magnuson J."/>
            <person name="Mondo S."/>
            <person name="Nolan M."/>
            <person name="Ohm R."/>
            <person name="Pangilinan J."/>
            <person name="Park H.-J."/>
            <person name="Ramirez L."/>
            <person name="Alfaro M."/>
            <person name="Sun H."/>
            <person name="Tritt A."/>
            <person name="Yoshinaga Y."/>
            <person name="Zwiers L.-H."/>
            <person name="Turgeon B."/>
            <person name="Goodwin S."/>
            <person name="Spatafora J."/>
            <person name="Crous P."/>
            <person name="Grigoriev I."/>
        </authorList>
    </citation>
    <scope>NUCLEOTIDE SEQUENCE</scope>
    <source>
        <strain evidence="4">ATCC 16933</strain>
    </source>
</reference>
<sequence length="94" mass="11199">LDRKSYVRILLIHDIGESIIGDIRLYHEKYRCERLAIDFLTTVARDINPSFAEEAKRIWLEFEEGKTEAAKLVRELDKLEYLFQAATYEERSYL</sequence>
<proteinExistence type="predicted"/>
<dbReference type="PANTHER" id="PTHR11845:SF13">
    <property type="entry name" value="5'-DEOXYNUCLEOTIDASE HDDC2"/>
    <property type="match status" value="1"/>
</dbReference>
<dbReference type="EMBL" id="MU001709">
    <property type="protein sequence ID" value="KAF2452445.1"/>
    <property type="molecule type" value="Genomic_DNA"/>
</dbReference>
<dbReference type="InterPro" id="IPR039356">
    <property type="entry name" value="YfbR/HDDC2"/>
</dbReference>
<dbReference type="Proteomes" id="UP000799766">
    <property type="component" value="Unassembled WGS sequence"/>
</dbReference>
<dbReference type="SUPFAM" id="SSF109604">
    <property type="entry name" value="HD-domain/PDEase-like"/>
    <property type="match status" value="1"/>
</dbReference>
<evidence type="ECO:0000313" key="5">
    <source>
        <dbReference type="Proteomes" id="UP000799766"/>
    </source>
</evidence>
<dbReference type="Gene3D" id="1.10.3210.10">
    <property type="entry name" value="Hypothetical protein af1432"/>
    <property type="match status" value="1"/>
</dbReference>
<keyword evidence="1" id="KW-0479">Metal-binding</keyword>
<dbReference type="AlphaFoldDB" id="A0A6A6NL58"/>
<organism evidence="4 5">
    <name type="scientific">Lineolata rhizophorae</name>
    <dbReference type="NCBI Taxonomy" id="578093"/>
    <lineage>
        <taxon>Eukaryota</taxon>
        <taxon>Fungi</taxon>
        <taxon>Dikarya</taxon>
        <taxon>Ascomycota</taxon>
        <taxon>Pezizomycotina</taxon>
        <taxon>Dothideomycetes</taxon>
        <taxon>Dothideomycetes incertae sedis</taxon>
        <taxon>Lineolatales</taxon>
        <taxon>Lineolataceae</taxon>
        <taxon>Lineolata</taxon>
    </lineage>
</organism>
<evidence type="ECO:0000259" key="3">
    <source>
        <dbReference type="Pfam" id="PF13023"/>
    </source>
</evidence>
<dbReference type="Pfam" id="PF13023">
    <property type="entry name" value="HD_3"/>
    <property type="match status" value="1"/>
</dbReference>
<dbReference type="GO" id="GO:0002953">
    <property type="term" value="F:5'-deoxynucleotidase activity"/>
    <property type="evidence" value="ECO:0007669"/>
    <property type="project" value="InterPro"/>
</dbReference>
<evidence type="ECO:0000313" key="4">
    <source>
        <dbReference type="EMBL" id="KAF2452445.1"/>
    </source>
</evidence>
<keyword evidence="2" id="KW-0378">Hydrolase</keyword>